<dbReference type="Proteomes" id="UP000594364">
    <property type="component" value="Chromosome 4"/>
</dbReference>
<organism evidence="2 3">
    <name type="scientific">Epichloe festucae (strain Fl1)</name>
    <dbReference type="NCBI Taxonomy" id="877507"/>
    <lineage>
        <taxon>Eukaryota</taxon>
        <taxon>Fungi</taxon>
        <taxon>Dikarya</taxon>
        <taxon>Ascomycota</taxon>
        <taxon>Pezizomycotina</taxon>
        <taxon>Sordariomycetes</taxon>
        <taxon>Hypocreomycetidae</taxon>
        <taxon>Hypocreales</taxon>
        <taxon>Clavicipitaceae</taxon>
        <taxon>Epichloe</taxon>
    </lineage>
</organism>
<reference evidence="2 3" key="1">
    <citation type="journal article" date="2018" name="PLoS Genet.">
        <title>Repeat elements organise 3D genome structure and mediate transcription in the filamentous fungus Epichloe festucae.</title>
        <authorList>
            <person name="Winter D.J."/>
            <person name="Ganley A.R.D."/>
            <person name="Young C.A."/>
            <person name="Liachko I."/>
            <person name="Schardl C.L."/>
            <person name="Dupont P.Y."/>
            <person name="Berry D."/>
            <person name="Ram A."/>
            <person name="Scott B."/>
            <person name="Cox M.P."/>
        </authorList>
    </citation>
    <scope>NUCLEOTIDE SEQUENCE [LARGE SCALE GENOMIC DNA]</scope>
    <source>
        <strain evidence="2 3">Fl1</strain>
    </source>
</reference>
<evidence type="ECO:0000313" key="3">
    <source>
        <dbReference type="Proteomes" id="UP000594364"/>
    </source>
</evidence>
<evidence type="ECO:0000259" key="1">
    <source>
        <dbReference type="Pfam" id="PF18648"/>
    </source>
</evidence>
<dbReference type="OrthoDB" id="10266325at2759"/>
<dbReference type="InterPro" id="IPR041018">
    <property type="entry name" value="ADPRTs_Tse2"/>
</dbReference>
<gene>
    <name evidence="2" type="ORF">C2857_000366</name>
</gene>
<dbReference type="Pfam" id="PF18648">
    <property type="entry name" value="ADPRTs_Tse2"/>
    <property type="match status" value="1"/>
</dbReference>
<dbReference type="AlphaFoldDB" id="A0A7S9PWI5"/>
<name>A0A7S9PWI5_EPIFF</name>
<protein>
    <recommendedName>
        <fullName evidence="1">Tse2 ADP-ribosyltransferase toxin domain-containing protein</fullName>
    </recommendedName>
</protein>
<feature type="domain" description="Tse2 ADP-ribosyltransferase toxin" evidence="1">
    <location>
        <begin position="79"/>
        <end position="176"/>
    </location>
</feature>
<sequence>MTNEVNVWKVNVLVSDMCRKLNRMEDVSFERYGAQGTSARDTIEFLQWLSLCNIYRKQRHHTLCMMAANLIGVFKTFPKELFRVNNGHLVQLRQWMPKRHAYDVHVTQGMIQAKALHPCSYQAPNSASMRPNSPYQQHLVARLFKGQDVMVYAVPPGTPLPNDLLLVHERSDHYSL</sequence>
<evidence type="ECO:0000313" key="2">
    <source>
        <dbReference type="EMBL" id="QPH03919.1"/>
    </source>
</evidence>
<accession>A0A7S9PWI5</accession>
<proteinExistence type="predicted"/>
<keyword evidence="3" id="KW-1185">Reference proteome</keyword>
<dbReference type="EMBL" id="CP031388">
    <property type="protein sequence ID" value="QPH03919.1"/>
    <property type="molecule type" value="Genomic_DNA"/>
</dbReference>